<name>V5WJP2_9SPIO</name>
<reference evidence="3 4" key="1">
    <citation type="journal article" date="2015" name="Stand. Genomic Sci.">
        <title>Complete genome sequence and description of Salinispira pacifica gen. nov., sp. nov., a novel spirochaete isolated form a hypersaline microbial mat.</title>
        <authorList>
            <person name="Ben Hania W."/>
            <person name="Joseph M."/>
            <person name="Schumann P."/>
            <person name="Bunk B."/>
            <person name="Fiebig A."/>
            <person name="Sproer C."/>
            <person name="Klenk H.P."/>
            <person name="Fardeau M.L."/>
            <person name="Spring S."/>
        </authorList>
    </citation>
    <scope>NUCLEOTIDE SEQUENCE [LARGE SCALE GENOMIC DNA]</scope>
    <source>
        <strain evidence="3 4">L21-RPul-D2</strain>
    </source>
</reference>
<evidence type="ECO:0000313" key="4">
    <source>
        <dbReference type="Proteomes" id="UP000018680"/>
    </source>
</evidence>
<dbReference type="EMBL" id="CP006939">
    <property type="protein sequence ID" value="AHC15794.1"/>
    <property type="molecule type" value="Genomic_DNA"/>
</dbReference>
<evidence type="ECO:0000313" key="3">
    <source>
        <dbReference type="EMBL" id="AHC15794.1"/>
    </source>
</evidence>
<dbReference type="RefSeq" id="WP_024268697.1">
    <property type="nucleotide sequence ID" value="NC_023035.1"/>
</dbReference>
<keyword evidence="4" id="KW-1185">Reference proteome</keyword>
<dbReference type="PANTHER" id="PTHR35146">
    <property type="entry name" value="UPF0178 PROTEIN YAII"/>
    <property type="match status" value="1"/>
</dbReference>
<comment type="similarity">
    <text evidence="1 2">Belongs to the UPF0178 family.</text>
</comment>
<dbReference type="STRING" id="1307761.L21SP2_2441"/>
<dbReference type="NCBIfam" id="NF001095">
    <property type="entry name" value="PRK00124.1"/>
    <property type="match status" value="1"/>
</dbReference>
<accession>V5WJP2</accession>
<dbReference type="InterPro" id="IPR003791">
    <property type="entry name" value="UPF0178"/>
</dbReference>
<gene>
    <name evidence="3" type="ORF">L21SP2_2441</name>
</gene>
<dbReference type="CDD" id="cd18720">
    <property type="entry name" value="PIN_YqxD-like"/>
    <property type="match status" value="1"/>
</dbReference>
<dbReference type="Pfam" id="PF02639">
    <property type="entry name" value="DUF188"/>
    <property type="match status" value="1"/>
</dbReference>
<dbReference type="HAMAP" id="MF_00489">
    <property type="entry name" value="UPF0178"/>
    <property type="match status" value="1"/>
</dbReference>
<evidence type="ECO:0000256" key="2">
    <source>
        <dbReference type="HAMAP-Rule" id="MF_00489"/>
    </source>
</evidence>
<evidence type="ECO:0000256" key="1">
    <source>
        <dbReference type="ARBA" id="ARBA00008522"/>
    </source>
</evidence>
<organism evidence="3 4">
    <name type="scientific">Salinispira pacifica</name>
    <dbReference type="NCBI Taxonomy" id="1307761"/>
    <lineage>
        <taxon>Bacteria</taxon>
        <taxon>Pseudomonadati</taxon>
        <taxon>Spirochaetota</taxon>
        <taxon>Spirochaetia</taxon>
        <taxon>Spirochaetales</taxon>
        <taxon>Spirochaetaceae</taxon>
        <taxon>Salinispira</taxon>
    </lineage>
</organism>
<dbReference type="PANTHER" id="PTHR35146:SF1">
    <property type="entry name" value="UPF0178 PROTEIN YAII"/>
    <property type="match status" value="1"/>
</dbReference>
<dbReference type="Proteomes" id="UP000018680">
    <property type="component" value="Chromosome"/>
</dbReference>
<dbReference type="KEGG" id="slr:L21SP2_2441"/>
<dbReference type="PATRIC" id="fig|1307761.3.peg.2433"/>
<sequence length="150" mass="16893">MTIYVDADSCPVKVREIISKAAIRREVTARFVAARSIPVKTSPWIELIVVEPGQDAADMEIQRLAEPGDMVITRDIPLAAELVELGLTVLNDRGTQFTPENIRTRLSERNFMAELRAMGLESMKDRSFSPKEIQAFASAFDRELTRLLKE</sequence>
<proteinExistence type="inferred from homology"/>
<dbReference type="OrthoDB" id="9798918at2"/>
<dbReference type="HOGENOM" id="CLU_106619_2_0_12"/>
<dbReference type="eggNOG" id="COG1671">
    <property type="taxonomic scope" value="Bacteria"/>
</dbReference>
<dbReference type="AlphaFoldDB" id="V5WJP2"/>
<protein>
    <recommendedName>
        <fullName evidence="2">UPF0178 protein L21SP2_2441</fullName>
    </recommendedName>
</protein>